<proteinExistence type="inferred from homology"/>
<evidence type="ECO:0000313" key="10">
    <source>
        <dbReference type="EMBL" id="CAL6090688.1"/>
    </source>
</evidence>
<comment type="caution">
    <text evidence="5">The sequence shown here is derived from an EMBL/GenBank/DDBJ whole genome shotgun (WGS) entry which is preliminary data.</text>
</comment>
<feature type="coiled-coil region" evidence="4">
    <location>
        <begin position="40"/>
        <end position="69"/>
    </location>
</feature>
<keyword evidence="2" id="KW-0813">Transport</keyword>
<evidence type="ECO:0000313" key="11">
    <source>
        <dbReference type="Proteomes" id="UP001642409"/>
    </source>
</evidence>
<dbReference type="GO" id="GO:0033178">
    <property type="term" value="C:proton-transporting two-sector ATPase complex, catalytic domain"/>
    <property type="evidence" value="ECO:0007669"/>
    <property type="project" value="InterPro"/>
</dbReference>
<dbReference type="EMBL" id="CATOUU010000972">
    <property type="protein sequence ID" value="CAI9964018.1"/>
    <property type="molecule type" value="Genomic_DNA"/>
</dbReference>
<reference evidence="8 11" key="2">
    <citation type="submission" date="2024-07" db="EMBL/GenBank/DDBJ databases">
        <authorList>
            <person name="Akdeniz Z."/>
        </authorList>
    </citation>
    <scope>NUCLEOTIDE SEQUENCE [LARGE SCALE GENOMIC DNA]</scope>
</reference>
<evidence type="ECO:0000256" key="3">
    <source>
        <dbReference type="ARBA" id="ARBA00023065"/>
    </source>
</evidence>
<keyword evidence="11" id="KW-1185">Reference proteome</keyword>
<dbReference type="EMBL" id="CATOUU010000089">
    <property type="protein sequence ID" value="CAI9916048.1"/>
    <property type="molecule type" value="Genomic_DNA"/>
</dbReference>
<dbReference type="EMBL" id="CAXDID020000430">
    <property type="protein sequence ID" value="CAL6090688.1"/>
    <property type="molecule type" value="Genomic_DNA"/>
</dbReference>
<evidence type="ECO:0000313" key="8">
    <source>
        <dbReference type="EMBL" id="CAL5996415.1"/>
    </source>
</evidence>
<sequence>MSLDAKIERMIKFMEEDTKQRLDVIIKKSKEQADLISQQLSITETKKAEAEIERELKEAKQELQVKESGQLNASRLEVLRVRDQIIQQCLDKCKEQMKQIKNYPEVMKKLVMQGASQLVSNEIVVQVCGGDEALFATLQKDLERQGIKSSLHEKKLNKEDHIGGLNIYSSDRKILIENTFTKRLMLSYKKMSPEVSARLFEDHSSLW</sequence>
<name>A0AA86TL08_9EUKA</name>
<dbReference type="Proteomes" id="UP001642409">
    <property type="component" value="Unassembled WGS sequence"/>
</dbReference>
<evidence type="ECO:0000256" key="2">
    <source>
        <dbReference type="ARBA" id="ARBA00022448"/>
    </source>
</evidence>
<dbReference type="PANTHER" id="PTHR45715">
    <property type="entry name" value="ATPASE H+-TRANSPORTING V1 SUBUNIT E1A-RELATED"/>
    <property type="match status" value="1"/>
</dbReference>
<comment type="similarity">
    <text evidence="1">Belongs to the V-ATPase E subunit family.</text>
</comment>
<gene>
    <name evidence="6" type="ORF">HINF_LOCUS12611</name>
    <name evidence="8" type="ORF">HINF_LOCUS14748</name>
    <name evidence="5" type="ORF">HINF_LOCUS3693</name>
    <name evidence="7" type="ORF">HINF_LOCUS51663</name>
    <name evidence="9" type="ORF">HINF_LOCUS62344</name>
    <name evidence="10" type="ORF">HINF_LOCUS65428</name>
</gene>
<keyword evidence="4" id="KW-0175">Coiled coil</keyword>
<protein>
    <submittedName>
        <fullName evidence="5">Vacuolar ATP synthase subunit E</fullName>
    </submittedName>
    <submittedName>
        <fullName evidence="8">Vacuolar_ATP synthase subunit E</fullName>
    </submittedName>
</protein>
<evidence type="ECO:0000313" key="5">
    <source>
        <dbReference type="EMBL" id="CAI9916048.1"/>
    </source>
</evidence>
<dbReference type="Gene3D" id="3.30.2320.30">
    <property type="entry name" value="ATP synthase, E subunit, C-terminal"/>
    <property type="match status" value="1"/>
</dbReference>
<evidence type="ECO:0000313" key="6">
    <source>
        <dbReference type="EMBL" id="CAI9924966.1"/>
    </source>
</evidence>
<dbReference type="EMBL" id="CAXDID020000035">
    <property type="protein sequence ID" value="CAL5996415.1"/>
    <property type="molecule type" value="Genomic_DNA"/>
</dbReference>
<dbReference type="AlphaFoldDB" id="A0AA86TL08"/>
<dbReference type="EMBL" id="CATOUU010000331">
    <property type="protein sequence ID" value="CAI9924966.1"/>
    <property type="molecule type" value="Genomic_DNA"/>
</dbReference>
<dbReference type="InterPro" id="IPR038495">
    <property type="entry name" value="ATPase_E_C"/>
</dbReference>
<evidence type="ECO:0000313" key="9">
    <source>
        <dbReference type="EMBL" id="CAL6084728.1"/>
    </source>
</evidence>
<accession>A0AA86TL08</accession>
<evidence type="ECO:0000256" key="1">
    <source>
        <dbReference type="ARBA" id="ARBA00005901"/>
    </source>
</evidence>
<organism evidence="5">
    <name type="scientific">Hexamita inflata</name>
    <dbReference type="NCBI Taxonomy" id="28002"/>
    <lineage>
        <taxon>Eukaryota</taxon>
        <taxon>Metamonada</taxon>
        <taxon>Diplomonadida</taxon>
        <taxon>Hexamitidae</taxon>
        <taxon>Hexamitinae</taxon>
        <taxon>Hexamita</taxon>
    </lineage>
</organism>
<dbReference type="GO" id="GO:0046961">
    <property type="term" value="F:proton-transporting ATPase activity, rotational mechanism"/>
    <property type="evidence" value="ECO:0007669"/>
    <property type="project" value="InterPro"/>
</dbReference>
<evidence type="ECO:0000256" key="4">
    <source>
        <dbReference type="SAM" id="Coils"/>
    </source>
</evidence>
<dbReference type="Pfam" id="PF01991">
    <property type="entry name" value="vATP-synt_E"/>
    <property type="match status" value="1"/>
</dbReference>
<dbReference type="SUPFAM" id="SSF160527">
    <property type="entry name" value="V-type ATPase subunit E-like"/>
    <property type="match status" value="1"/>
</dbReference>
<dbReference type="InterPro" id="IPR002842">
    <property type="entry name" value="ATPase_V1_Esu"/>
</dbReference>
<reference evidence="5" key="1">
    <citation type="submission" date="2023-06" db="EMBL/GenBank/DDBJ databases">
        <authorList>
            <person name="Kurt Z."/>
        </authorList>
    </citation>
    <scope>NUCLEOTIDE SEQUENCE</scope>
</reference>
<keyword evidence="3" id="KW-0406">Ion transport</keyword>
<evidence type="ECO:0000313" key="7">
    <source>
        <dbReference type="EMBL" id="CAI9964018.1"/>
    </source>
</evidence>
<dbReference type="EMBL" id="CAXDID020000381">
    <property type="protein sequence ID" value="CAL6084728.1"/>
    <property type="molecule type" value="Genomic_DNA"/>
</dbReference>